<dbReference type="EMBL" id="UOEN01000427">
    <property type="protein sequence ID" value="VAW18657.1"/>
    <property type="molecule type" value="Genomic_DNA"/>
</dbReference>
<dbReference type="HAMAP" id="MF_00580">
    <property type="entry name" value="CH10"/>
    <property type="match status" value="1"/>
</dbReference>
<feature type="non-terminal residue" evidence="3">
    <location>
        <position position="99"/>
    </location>
</feature>
<dbReference type="AlphaFoldDB" id="A0A3B0TYW7"/>
<dbReference type="GO" id="GO:0044183">
    <property type="term" value="F:protein folding chaperone"/>
    <property type="evidence" value="ECO:0007669"/>
    <property type="project" value="InterPro"/>
</dbReference>
<dbReference type="PRINTS" id="PR00297">
    <property type="entry name" value="CHAPERONIN10"/>
</dbReference>
<dbReference type="GO" id="GO:0005524">
    <property type="term" value="F:ATP binding"/>
    <property type="evidence" value="ECO:0007669"/>
    <property type="project" value="InterPro"/>
</dbReference>
<dbReference type="SUPFAM" id="SSF50129">
    <property type="entry name" value="GroES-like"/>
    <property type="match status" value="1"/>
</dbReference>
<dbReference type="GO" id="GO:0051087">
    <property type="term" value="F:protein-folding chaperone binding"/>
    <property type="evidence" value="ECO:0007669"/>
    <property type="project" value="TreeGrafter"/>
</dbReference>
<proteinExistence type="inferred from homology"/>
<gene>
    <name evidence="3" type="ORF">MNBD_BACTEROID05-423</name>
</gene>
<dbReference type="PANTHER" id="PTHR10772">
    <property type="entry name" value="10 KDA HEAT SHOCK PROTEIN"/>
    <property type="match status" value="1"/>
</dbReference>
<dbReference type="FunFam" id="2.30.33.40:FF:000001">
    <property type="entry name" value="10 kDa chaperonin"/>
    <property type="match status" value="1"/>
</dbReference>
<comment type="similarity">
    <text evidence="1">Belongs to the GroES chaperonin family.</text>
</comment>
<evidence type="ECO:0000313" key="3">
    <source>
        <dbReference type="EMBL" id="VAW18657.1"/>
    </source>
</evidence>
<dbReference type="GO" id="GO:0046872">
    <property type="term" value="F:metal ion binding"/>
    <property type="evidence" value="ECO:0007669"/>
    <property type="project" value="TreeGrafter"/>
</dbReference>
<dbReference type="Gene3D" id="2.30.33.40">
    <property type="entry name" value="GroES chaperonin"/>
    <property type="match status" value="1"/>
</dbReference>
<reference evidence="3" key="1">
    <citation type="submission" date="2018-06" db="EMBL/GenBank/DDBJ databases">
        <authorList>
            <person name="Zhirakovskaya E."/>
        </authorList>
    </citation>
    <scope>NUCLEOTIDE SEQUENCE</scope>
</reference>
<sequence>MSTKKNNITANITPLGDRVLIKPTLEDEKKSASGIIIPETIDKEKPQQGKVIAVGAGRVSDDGKLIPVSVKKGETVLFSKYGPDEIKVDGEEYYILSES</sequence>
<protein>
    <submittedName>
        <fullName evidence="3">Heat shock protein 60 family co-chaperone GroES</fullName>
    </submittedName>
</protein>
<dbReference type="InterPro" id="IPR011032">
    <property type="entry name" value="GroES-like_sf"/>
</dbReference>
<dbReference type="InterPro" id="IPR020818">
    <property type="entry name" value="Chaperonin_GroES"/>
</dbReference>
<accession>A0A3B0TYW7</accession>
<dbReference type="PANTHER" id="PTHR10772:SF58">
    <property type="entry name" value="CO-CHAPERONIN GROES"/>
    <property type="match status" value="1"/>
</dbReference>
<keyword evidence="3" id="KW-0346">Stress response</keyword>
<dbReference type="InterPro" id="IPR037124">
    <property type="entry name" value="Chaperonin_GroES_sf"/>
</dbReference>
<dbReference type="CDD" id="cd00320">
    <property type="entry name" value="cpn10"/>
    <property type="match status" value="1"/>
</dbReference>
<name>A0A3B0TYW7_9ZZZZ</name>
<dbReference type="Pfam" id="PF00166">
    <property type="entry name" value="Cpn10"/>
    <property type="match status" value="1"/>
</dbReference>
<evidence type="ECO:0000256" key="1">
    <source>
        <dbReference type="ARBA" id="ARBA00006975"/>
    </source>
</evidence>
<dbReference type="NCBIfam" id="NF001531">
    <property type="entry name" value="PRK00364.2-2"/>
    <property type="match status" value="1"/>
</dbReference>
<organism evidence="3">
    <name type="scientific">hydrothermal vent metagenome</name>
    <dbReference type="NCBI Taxonomy" id="652676"/>
    <lineage>
        <taxon>unclassified sequences</taxon>
        <taxon>metagenomes</taxon>
        <taxon>ecological metagenomes</taxon>
    </lineage>
</organism>
<dbReference type="GO" id="GO:0051082">
    <property type="term" value="F:unfolded protein binding"/>
    <property type="evidence" value="ECO:0007669"/>
    <property type="project" value="TreeGrafter"/>
</dbReference>
<evidence type="ECO:0000256" key="2">
    <source>
        <dbReference type="ARBA" id="ARBA00023186"/>
    </source>
</evidence>
<dbReference type="SMART" id="SM00883">
    <property type="entry name" value="Cpn10"/>
    <property type="match status" value="1"/>
</dbReference>
<keyword evidence="2" id="KW-0143">Chaperone</keyword>